<dbReference type="EMBL" id="CM043788">
    <property type="protein sequence ID" value="KAI4828700.1"/>
    <property type="molecule type" value="Genomic_DNA"/>
</dbReference>
<gene>
    <name evidence="1" type="ORF">KUCAC02_022778</name>
</gene>
<proteinExistence type="predicted"/>
<comment type="caution">
    <text evidence="1">The sequence shown here is derived from an EMBL/GenBank/DDBJ whole genome shotgun (WGS) entry which is preliminary data.</text>
</comment>
<reference evidence="1" key="1">
    <citation type="submission" date="2022-05" db="EMBL/GenBank/DDBJ databases">
        <title>Chromosome-level genome of Chaenocephalus aceratus.</title>
        <authorList>
            <person name="Park H."/>
        </authorList>
    </citation>
    <scope>NUCLEOTIDE SEQUENCE</scope>
    <source>
        <strain evidence="1">KU_202001</strain>
    </source>
</reference>
<sequence length="82" mass="8693">MLVLLYCSLTTWGHCPVTEATMPALMGANIQSGSGGTEPVIGLRSAMLSPDWSERCERRESPAPAAVYLLQSPLTAGAAYTH</sequence>
<evidence type="ECO:0000313" key="1">
    <source>
        <dbReference type="EMBL" id="KAI4828700.1"/>
    </source>
</evidence>
<accession>A0ACB9XP60</accession>
<protein>
    <submittedName>
        <fullName evidence="1">Uncharacterized protein</fullName>
    </submittedName>
</protein>
<name>A0ACB9XP60_CHAAC</name>
<evidence type="ECO:0000313" key="2">
    <source>
        <dbReference type="Proteomes" id="UP001057452"/>
    </source>
</evidence>
<dbReference type="Proteomes" id="UP001057452">
    <property type="component" value="Chromosome 4"/>
</dbReference>
<organism evidence="1 2">
    <name type="scientific">Chaenocephalus aceratus</name>
    <name type="common">Blackfin icefish</name>
    <name type="synonym">Chaenichthys aceratus</name>
    <dbReference type="NCBI Taxonomy" id="36190"/>
    <lineage>
        <taxon>Eukaryota</taxon>
        <taxon>Metazoa</taxon>
        <taxon>Chordata</taxon>
        <taxon>Craniata</taxon>
        <taxon>Vertebrata</taxon>
        <taxon>Euteleostomi</taxon>
        <taxon>Actinopterygii</taxon>
        <taxon>Neopterygii</taxon>
        <taxon>Teleostei</taxon>
        <taxon>Neoteleostei</taxon>
        <taxon>Acanthomorphata</taxon>
        <taxon>Eupercaria</taxon>
        <taxon>Perciformes</taxon>
        <taxon>Notothenioidei</taxon>
        <taxon>Channichthyidae</taxon>
        <taxon>Chaenocephalus</taxon>
    </lineage>
</organism>
<keyword evidence="2" id="KW-1185">Reference proteome</keyword>